<dbReference type="InterPro" id="IPR018714">
    <property type="entry name" value="DUF2237"/>
</dbReference>
<dbReference type="PANTHER" id="PTHR37466:SF1">
    <property type="entry name" value="SLR1628 PROTEIN"/>
    <property type="match status" value="1"/>
</dbReference>
<dbReference type="PANTHER" id="PTHR37466">
    <property type="entry name" value="SLR1628 PROTEIN"/>
    <property type="match status" value="1"/>
</dbReference>
<dbReference type="eggNOG" id="COG3651">
    <property type="taxonomic scope" value="Bacteria"/>
</dbReference>
<sequence>MSTNGREPAAARNVLGGPLVLCSQQPLTGFFRTGCCDTGPHDAGLHVVCAQVTVEFLHFSRARGNDLITPRPEYRFPGLKPGDRWCLCALRWLEAYEAGVAPPVILAATHEAALTVIPRAVLLAHALDVQEDAGTV</sequence>
<evidence type="ECO:0000313" key="1">
    <source>
        <dbReference type="EMBL" id="ABY36638.1"/>
    </source>
</evidence>
<dbReference type="RefSeq" id="WP_012259291.1">
    <property type="nucleotide sequence ID" value="NC_010175.1"/>
</dbReference>
<dbReference type="Proteomes" id="UP000002008">
    <property type="component" value="Chromosome"/>
</dbReference>
<dbReference type="EnsemblBacteria" id="ABY36638">
    <property type="protein sequence ID" value="ABY36638"/>
    <property type="gene ID" value="Caur_3453"/>
</dbReference>
<dbReference type="EMBL" id="CP000909">
    <property type="protein sequence ID" value="ABY36638.1"/>
    <property type="molecule type" value="Genomic_DNA"/>
</dbReference>
<keyword evidence="2" id="KW-1185">Reference proteome</keyword>
<proteinExistence type="predicted"/>
<gene>
    <name evidence="1" type="ordered locus">Caur_3453</name>
</gene>
<evidence type="ECO:0008006" key="3">
    <source>
        <dbReference type="Google" id="ProtNLM"/>
    </source>
</evidence>
<accession>A9WKL0</accession>
<dbReference type="HOGENOM" id="CLU_127770_1_0_0"/>
<dbReference type="Pfam" id="PF09996">
    <property type="entry name" value="DUF2237"/>
    <property type="match status" value="1"/>
</dbReference>
<dbReference type="AlphaFoldDB" id="A9WKL0"/>
<dbReference type="InParanoid" id="A9WKL0"/>
<evidence type="ECO:0000313" key="2">
    <source>
        <dbReference type="Proteomes" id="UP000002008"/>
    </source>
</evidence>
<name>A9WKL0_CHLAA</name>
<protein>
    <recommendedName>
        <fullName evidence="3">DUF2237 domain-containing protein</fullName>
    </recommendedName>
</protein>
<organism evidence="1 2">
    <name type="scientific">Chloroflexus aurantiacus (strain ATCC 29366 / DSM 635 / J-10-fl)</name>
    <dbReference type="NCBI Taxonomy" id="324602"/>
    <lineage>
        <taxon>Bacteria</taxon>
        <taxon>Bacillati</taxon>
        <taxon>Chloroflexota</taxon>
        <taxon>Chloroflexia</taxon>
        <taxon>Chloroflexales</taxon>
        <taxon>Chloroflexineae</taxon>
        <taxon>Chloroflexaceae</taxon>
        <taxon>Chloroflexus</taxon>
    </lineage>
</organism>
<dbReference type="Gene3D" id="3.30.56.110">
    <property type="entry name" value="Protein of unknown function DUF2237"/>
    <property type="match status" value="1"/>
</dbReference>
<dbReference type="PATRIC" id="fig|324602.8.peg.3889"/>
<reference evidence="2" key="1">
    <citation type="journal article" date="2011" name="BMC Genomics">
        <title>Complete genome sequence of the filamentous anoxygenic phototrophic bacterium Chloroflexus aurantiacus.</title>
        <authorList>
            <person name="Tang K.H."/>
            <person name="Barry K."/>
            <person name="Chertkov O."/>
            <person name="Dalin E."/>
            <person name="Han C.S."/>
            <person name="Hauser L.J."/>
            <person name="Honchak B.M."/>
            <person name="Karbach L.E."/>
            <person name="Land M.L."/>
            <person name="Lapidus A."/>
            <person name="Larimer F.W."/>
            <person name="Mikhailova N."/>
            <person name="Pitluck S."/>
            <person name="Pierson B.K."/>
            <person name="Blankenship R.E."/>
        </authorList>
    </citation>
    <scope>NUCLEOTIDE SEQUENCE [LARGE SCALE GENOMIC DNA]</scope>
    <source>
        <strain evidence="2">ATCC 29366 / DSM 635 / J-10-fl</strain>
    </source>
</reference>
<dbReference type="KEGG" id="cau:Caur_3453"/>